<dbReference type="RefSeq" id="XP_033660985.1">
    <property type="nucleotide sequence ID" value="XM_033814390.1"/>
</dbReference>
<accession>A0A6A6C3X6</accession>
<dbReference type="EMBL" id="ML993629">
    <property type="protein sequence ID" value="KAF2160096.1"/>
    <property type="molecule type" value="Genomic_DNA"/>
</dbReference>
<feature type="compositionally biased region" description="Acidic residues" evidence="1">
    <location>
        <begin position="52"/>
        <end position="72"/>
    </location>
</feature>
<evidence type="ECO:0000313" key="3">
    <source>
        <dbReference type="Proteomes" id="UP000799537"/>
    </source>
</evidence>
<organism evidence="2 3">
    <name type="scientific">Zasmidium cellare ATCC 36951</name>
    <dbReference type="NCBI Taxonomy" id="1080233"/>
    <lineage>
        <taxon>Eukaryota</taxon>
        <taxon>Fungi</taxon>
        <taxon>Dikarya</taxon>
        <taxon>Ascomycota</taxon>
        <taxon>Pezizomycotina</taxon>
        <taxon>Dothideomycetes</taxon>
        <taxon>Dothideomycetidae</taxon>
        <taxon>Mycosphaerellales</taxon>
        <taxon>Mycosphaerellaceae</taxon>
        <taxon>Zasmidium</taxon>
    </lineage>
</organism>
<dbReference type="GeneID" id="54567662"/>
<reference evidence="2" key="1">
    <citation type="journal article" date="2020" name="Stud. Mycol.">
        <title>101 Dothideomycetes genomes: a test case for predicting lifestyles and emergence of pathogens.</title>
        <authorList>
            <person name="Haridas S."/>
            <person name="Albert R."/>
            <person name="Binder M."/>
            <person name="Bloem J."/>
            <person name="Labutti K."/>
            <person name="Salamov A."/>
            <person name="Andreopoulos B."/>
            <person name="Baker S."/>
            <person name="Barry K."/>
            <person name="Bills G."/>
            <person name="Bluhm B."/>
            <person name="Cannon C."/>
            <person name="Castanera R."/>
            <person name="Culley D."/>
            <person name="Daum C."/>
            <person name="Ezra D."/>
            <person name="Gonzalez J."/>
            <person name="Henrissat B."/>
            <person name="Kuo A."/>
            <person name="Liang C."/>
            <person name="Lipzen A."/>
            <person name="Lutzoni F."/>
            <person name="Magnuson J."/>
            <person name="Mondo S."/>
            <person name="Nolan M."/>
            <person name="Ohm R."/>
            <person name="Pangilinan J."/>
            <person name="Park H.-J."/>
            <person name="Ramirez L."/>
            <person name="Alfaro M."/>
            <person name="Sun H."/>
            <person name="Tritt A."/>
            <person name="Yoshinaga Y."/>
            <person name="Zwiers L.-H."/>
            <person name="Turgeon B."/>
            <person name="Goodwin S."/>
            <person name="Spatafora J."/>
            <person name="Crous P."/>
            <person name="Grigoriev I."/>
        </authorList>
    </citation>
    <scope>NUCLEOTIDE SEQUENCE</scope>
    <source>
        <strain evidence="2">ATCC 36951</strain>
    </source>
</reference>
<dbReference type="AlphaFoldDB" id="A0A6A6C3X6"/>
<feature type="region of interest" description="Disordered" evidence="1">
    <location>
        <begin position="297"/>
        <end position="407"/>
    </location>
</feature>
<feature type="compositionally biased region" description="Basic and acidic residues" evidence="1">
    <location>
        <begin position="334"/>
        <end position="343"/>
    </location>
</feature>
<gene>
    <name evidence="2" type="ORF">M409DRAFT_60207</name>
</gene>
<evidence type="ECO:0000313" key="2">
    <source>
        <dbReference type="EMBL" id="KAF2160096.1"/>
    </source>
</evidence>
<feature type="compositionally biased region" description="Polar residues" evidence="1">
    <location>
        <begin position="362"/>
        <end position="373"/>
    </location>
</feature>
<dbReference type="Proteomes" id="UP000799537">
    <property type="component" value="Unassembled WGS sequence"/>
</dbReference>
<evidence type="ECO:0000256" key="1">
    <source>
        <dbReference type="SAM" id="MobiDB-lite"/>
    </source>
</evidence>
<feature type="compositionally biased region" description="Polar residues" evidence="1">
    <location>
        <begin position="383"/>
        <end position="394"/>
    </location>
</feature>
<name>A0A6A6C3X6_ZASCE</name>
<sequence length="407" mass="44925">MSAPAGTIKLSNGTTVKVACHACGQPATQSVIIKLCRDCSSQCKSQRKHELENDEDDAQNPEESELMDTTPDEFEHSTALDHSDAPQDVQLKPLDREVNDCGFDGHGTTLVQCCLLGDGRKLVSTGFMEETPLDTVEMLPSLVNYPLNYCRDSQEAGALIATWLAKSLHQIQVLFTKQGVFLGPHFAAFQLQIIACRLEQIVEYGIKDDRWRADRIFDERVRGYRMASKQYEAKCKELRQKIKSWDVSNADNSLEFDGIKDSIARIEGLSAQILNAKRPVPEPKVSAVFEDLSIAAPNVSTDNPQNSTSVKAQKTQPSSIFAPHPKRAPNRAQEPGRKDENKNKPATPGSTPRGLCLPFKSAPSQADPHQSSMEGMVLDEPQTKNPTPQQNFYASAQPKKTMLSSSL</sequence>
<feature type="compositionally biased region" description="Polar residues" evidence="1">
    <location>
        <begin position="298"/>
        <end position="319"/>
    </location>
</feature>
<proteinExistence type="predicted"/>
<feature type="compositionally biased region" description="Basic and acidic residues" evidence="1">
    <location>
        <begin position="73"/>
        <end position="85"/>
    </location>
</feature>
<protein>
    <submittedName>
        <fullName evidence="2">Uncharacterized protein</fullName>
    </submittedName>
</protein>
<keyword evidence="3" id="KW-1185">Reference proteome</keyword>
<feature type="region of interest" description="Disordered" evidence="1">
    <location>
        <begin position="47"/>
        <end position="88"/>
    </location>
</feature>